<feature type="coiled-coil region" evidence="3">
    <location>
        <begin position="455"/>
        <end position="482"/>
    </location>
</feature>
<organism evidence="5">
    <name type="scientific">Setaria italica</name>
    <name type="common">Foxtail millet</name>
    <name type="synonym">Panicum italicum</name>
    <dbReference type="NCBI Taxonomy" id="4555"/>
    <lineage>
        <taxon>Eukaryota</taxon>
        <taxon>Viridiplantae</taxon>
        <taxon>Streptophyta</taxon>
        <taxon>Embryophyta</taxon>
        <taxon>Tracheophyta</taxon>
        <taxon>Spermatophyta</taxon>
        <taxon>Magnoliopsida</taxon>
        <taxon>Liliopsida</taxon>
        <taxon>Poales</taxon>
        <taxon>Poaceae</taxon>
        <taxon>PACMAD clade</taxon>
        <taxon>Panicoideae</taxon>
        <taxon>Panicodae</taxon>
        <taxon>Paniceae</taxon>
        <taxon>Cenchrinae</taxon>
        <taxon>Setaria</taxon>
    </lineage>
</organism>
<reference evidence="5" key="2">
    <citation type="submission" date="2015-07" db="EMBL/GenBank/DDBJ databases">
        <authorList>
            <person name="Noorani M."/>
        </authorList>
    </citation>
    <scope>NUCLEOTIDE SEQUENCE</scope>
    <source>
        <strain evidence="5">Yugu1</strain>
    </source>
</reference>
<comment type="similarity">
    <text evidence="1">Belongs to the SPT2 family.</text>
</comment>
<gene>
    <name evidence="5" type="ORF">SETIT_1G263700v2</name>
</gene>
<dbReference type="AlphaFoldDB" id="A0A368PQF8"/>
<evidence type="ECO:0000256" key="4">
    <source>
        <dbReference type="SAM" id="MobiDB-lite"/>
    </source>
</evidence>
<reference evidence="5" key="1">
    <citation type="journal article" date="2012" name="Nat. Biotechnol.">
        <title>Reference genome sequence of the model plant Setaria.</title>
        <authorList>
            <person name="Bennetzen J.L."/>
            <person name="Schmutz J."/>
            <person name="Wang H."/>
            <person name="Percifield R."/>
            <person name="Hawkins J."/>
            <person name="Pontaroli A.C."/>
            <person name="Estep M."/>
            <person name="Feng L."/>
            <person name="Vaughn J.N."/>
            <person name="Grimwood J."/>
            <person name="Jenkins J."/>
            <person name="Barry K."/>
            <person name="Lindquist E."/>
            <person name="Hellsten U."/>
            <person name="Deshpande S."/>
            <person name="Wang X."/>
            <person name="Wu X."/>
            <person name="Mitros T."/>
            <person name="Triplett J."/>
            <person name="Yang X."/>
            <person name="Ye C.Y."/>
            <person name="Mauro-Herrera M."/>
            <person name="Wang L."/>
            <person name="Li P."/>
            <person name="Sharma M."/>
            <person name="Sharma R."/>
            <person name="Ronald P.C."/>
            <person name="Panaud O."/>
            <person name="Kellogg E.A."/>
            <person name="Brutnell T.P."/>
            <person name="Doust A.N."/>
            <person name="Tuskan G.A."/>
            <person name="Rokhsar D."/>
            <person name="Devos K.M."/>
        </authorList>
    </citation>
    <scope>NUCLEOTIDE SEQUENCE [LARGE SCALE GENOMIC DNA]</scope>
    <source>
        <strain evidence="5">Yugu1</strain>
    </source>
</reference>
<feature type="compositionally biased region" description="Polar residues" evidence="4">
    <location>
        <begin position="331"/>
        <end position="348"/>
    </location>
</feature>
<dbReference type="InterPro" id="IPR013256">
    <property type="entry name" value="Chromatin_SPT2"/>
</dbReference>
<name>A0A368PQF8_SETIT</name>
<evidence type="ECO:0000313" key="5">
    <source>
        <dbReference type="EMBL" id="RCV07668.1"/>
    </source>
</evidence>
<evidence type="ECO:0000256" key="2">
    <source>
        <dbReference type="ARBA" id="ARBA00023054"/>
    </source>
</evidence>
<dbReference type="SMART" id="SM00784">
    <property type="entry name" value="SPT2"/>
    <property type="match status" value="1"/>
</dbReference>
<protein>
    <recommendedName>
        <fullName evidence="6">Protein SPT2 homolog</fullName>
    </recommendedName>
</protein>
<feature type="compositionally biased region" description="Basic and acidic residues" evidence="4">
    <location>
        <begin position="185"/>
        <end position="201"/>
    </location>
</feature>
<evidence type="ECO:0008006" key="6">
    <source>
        <dbReference type="Google" id="ProtNLM"/>
    </source>
</evidence>
<evidence type="ECO:0000256" key="1">
    <source>
        <dbReference type="ARBA" id="ARBA00006461"/>
    </source>
</evidence>
<feature type="compositionally biased region" description="Basic and acidic residues" evidence="4">
    <location>
        <begin position="390"/>
        <end position="403"/>
    </location>
</feature>
<feature type="compositionally biased region" description="Polar residues" evidence="4">
    <location>
        <begin position="294"/>
        <end position="310"/>
    </location>
</feature>
<evidence type="ECO:0000256" key="3">
    <source>
        <dbReference type="SAM" id="Coils"/>
    </source>
</evidence>
<dbReference type="Pfam" id="PF08243">
    <property type="entry name" value="SPT2"/>
    <property type="match status" value="1"/>
</dbReference>
<accession>A0A368PQF8</accession>
<sequence>MFLTDAIDSYGCLQQQFEDEEFDQDDDDDLGDFIVYSDEEDAEMSKHKHQRQAELEDDIEEEVEEEVEQVEEIEEEEEEAPVGQQEILSLREQLKEEIRRKNAAMAAGTSKASCSSSVNQMIMPPAKDGYGTFFGPSKPVLARRVIEEGCSSIMKERQNVPSRKGGQLVSKVQPGTVENLQKPKFVSEEKRKVDALRENRDYSSLFSDDADTPQPTKEQSDNRPPLLDPKSESHVPGPMNSAGMSRASFQAHVHSKAGSPGKDPLGDRKRMIAAGINGSNLPNMKKKTPGLMKPSSNSQKLQPSVQSKKPQASIPGQRQQQLASQGQRMQHQLQIQRPQGNGRQQSLQGRRPDESVQGQHIGHNGSAVLHGRSKSEQKLLGPSSKLKAHRPVEKRAVKRKSDDGMGNYSSIIRKIFKYNPEKFIPGGDEDDRDMEADFASIEREERRSAALARKEDEEQLRLIQEEERRERAMKKKKVAHKE</sequence>
<proteinExistence type="inferred from homology"/>
<feature type="compositionally biased region" description="Low complexity" evidence="4">
    <location>
        <begin position="316"/>
        <end position="330"/>
    </location>
</feature>
<feature type="region of interest" description="Disordered" evidence="4">
    <location>
        <begin position="38"/>
        <end position="59"/>
    </location>
</feature>
<dbReference type="PANTHER" id="PTHR22691:SF8">
    <property type="entry name" value="PROTEIN SPT2 HOMOLOG"/>
    <property type="match status" value="1"/>
</dbReference>
<dbReference type="EMBL" id="CM003528">
    <property type="protein sequence ID" value="RCV07668.1"/>
    <property type="molecule type" value="Genomic_DNA"/>
</dbReference>
<dbReference type="PANTHER" id="PTHR22691">
    <property type="entry name" value="YEAST SPT2-RELATED"/>
    <property type="match status" value="1"/>
</dbReference>
<keyword evidence="2 3" id="KW-0175">Coiled coil</keyword>
<dbReference type="OrthoDB" id="6259853at2759"/>
<dbReference type="STRING" id="4555.A0A368PQF8"/>
<feature type="region of interest" description="Disordered" evidence="4">
    <location>
        <begin position="156"/>
        <end position="406"/>
    </location>
</feature>